<dbReference type="PANTHER" id="PTHR43606">
    <property type="entry name" value="PHOSPHATASE, PUTATIVE (AFU_ORTHOLOGUE AFUA_6G08710)-RELATED"/>
    <property type="match status" value="1"/>
</dbReference>
<feature type="domain" description="PhoD-like phosphatase metallophosphatase" evidence="2">
    <location>
        <begin position="271"/>
        <end position="532"/>
    </location>
</feature>
<evidence type="ECO:0000313" key="4">
    <source>
        <dbReference type="Proteomes" id="UP001150217"/>
    </source>
</evidence>
<organism evidence="3 4">
    <name type="scientific">Lentinula lateritia</name>
    <dbReference type="NCBI Taxonomy" id="40482"/>
    <lineage>
        <taxon>Eukaryota</taxon>
        <taxon>Fungi</taxon>
        <taxon>Dikarya</taxon>
        <taxon>Basidiomycota</taxon>
        <taxon>Agaricomycotina</taxon>
        <taxon>Agaricomycetes</taxon>
        <taxon>Agaricomycetidae</taxon>
        <taxon>Agaricales</taxon>
        <taxon>Marasmiineae</taxon>
        <taxon>Omphalotaceae</taxon>
        <taxon>Lentinula</taxon>
    </lineage>
</organism>
<accession>A0ABQ8VZB5</accession>
<keyword evidence="4" id="KW-1185">Reference proteome</keyword>
<dbReference type="SUPFAM" id="SSF56300">
    <property type="entry name" value="Metallo-dependent phosphatases"/>
    <property type="match status" value="1"/>
</dbReference>
<proteinExistence type="predicted"/>
<evidence type="ECO:0000313" key="3">
    <source>
        <dbReference type="EMBL" id="KAJ4501709.1"/>
    </source>
</evidence>
<dbReference type="Pfam" id="PF09423">
    <property type="entry name" value="PhoD"/>
    <property type="match status" value="1"/>
</dbReference>
<evidence type="ECO:0000256" key="1">
    <source>
        <dbReference type="SAM" id="MobiDB-lite"/>
    </source>
</evidence>
<dbReference type="Proteomes" id="UP001150217">
    <property type="component" value="Unassembled WGS sequence"/>
</dbReference>
<dbReference type="InterPro" id="IPR052900">
    <property type="entry name" value="Phospholipid_Metab_Enz"/>
</dbReference>
<dbReference type="PANTHER" id="PTHR43606:SF2">
    <property type="entry name" value="ALKALINE PHOSPHATASE FAMILY PROTEIN (AFU_ORTHOLOGUE AFUA_5G03860)"/>
    <property type="match status" value="1"/>
</dbReference>
<gene>
    <name evidence="3" type="ORF">C8R41DRAFT_785332</name>
</gene>
<dbReference type="Gene3D" id="3.60.21.70">
    <property type="entry name" value="PhoD-like phosphatase"/>
    <property type="match status" value="1"/>
</dbReference>
<feature type="compositionally biased region" description="Polar residues" evidence="1">
    <location>
        <begin position="551"/>
        <end position="564"/>
    </location>
</feature>
<dbReference type="EMBL" id="JANVFT010000001">
    <property type="protein sequence ID" value="KAJ4501709.1"/>
    <property type="molecule type" value="Genomic_DNA"/>
</dbReference>
<feature type="region of interest" description="Disordered" evidence="1">
    <location>
        <begin position="536"/>
        <end position="583"/>
    </location>
</feature>
<dbReference type="InterPro" id="IPR018946">
    <property type="entry name" value="PhoD-like_MPP"/>
</dbReference>
<protein>
    <submittedName>
        <fullName evidence="3">PhoD-like phosphatase-domain-containing protein</fullName>
    </submittedName>
</protein>
<reference evidence="3" key="1">
    <citation type="submission" date="2022-08" db="EMBL/GenBank/DDBJ databases">
        <title>A Global Phylogenomic Analysis of the Shiitake Genus Lentinula.</title>
        <authorList>
            <consortium name="DOE Joint Genome Institute"/>
            <person name="Sierra-Patev S."/>
            <person name="Min B."/>
            <person name="Naranjo-Ortiz M."/>
            <person name="Looney B."/>
            <person name="Konkel Z."/>
            <person name="Slot J.C."/>
            <person name="Sakamoto Y."/>
            <person name="Steenwyk J.L."/>
            <person name="Rokas A."/>
            <person name="Carro J."/>
            <person name="Camarero S."/>
            <person name="Ferreira P."/>
            <person name="Molpeceres G."/>
            <person name="Ruiz-Duenas F.J."/>
            <person name="Serrano A."/>
            <person name="Henrissat B."/>
            <person name="Drula E."/>
            <person name="Hughes K.W."/>
            <person name="Mata J.L."/>
            <person name="Ishikawa N.K."/>
            <person name="Vargas-Isla R."/>
            <person name="Ushijima S."/>
            <person name="Smith C.A."/>
            <person name="Ahrendt S."/>
            <person name="Andreopoulos W."/>
            <person name="He G."/>
            <person name="Labutti K."/>
            <person name="Lipzen A."/>
            <person name="Ng V."/>
            <person name="Riley R."/>
            <person name="Sandor L."/>
            <person name="Barry K."/>
            <person name="Martinez A.T."/>
            <person name="Xiao Y."/>
            <person name="Gibbons J.G."/>
            <person name="Terashima K."/>
            <person name="Grigoriev I.V."/>
            <person name="Hibbett D.S."/>
        </authorList>
    </citation>
    <scope>NUCLEOTIDE SEQUENCE</scope>
    <source>
        <strain evidence="3">RHP3577 ss4</strain>
    </source>
</reference>
<sequence length="676" mass="75698">MTSISSILATAFRVASFLFLRVIPSPLLQSAIPALLSLYLLSANLSSKPARGNVNPAAAVLFSLRTPSRIIRWTNIVINSLIMLAFLDFCVSPYFDHASDVVFSRIGAVSDKSAKILVRYPNLNETIQLIWRESRPNAAWNKGEILNLSQENDWADTVTLSGLWPSTKYEYALVGANASFLAYPGSPLAFRTFPDPHLPGGTHFRFVASSCILPNFPYIPLQRRRIKGFDLLAEYLFPSLPAIRAVNSTTDRNDAGTPNSEETLDVPTTLSPSFLLFLGDFIYADVPIYFGNYKESYRRLYRRNYQSSSFRKIYERLPMFHTYDDHEIINNFSGAGNDSTLPYPSASDAFQIYNANGNPSPPLSTKSLDHTPYYYDFHYGDVAFFVMDTRRYRSFPNDPSEEKTMLGEEQLTRLLDWLGKTNSTATFKFIVSSVPFTSLWGHDAQYDSWAGFVNEKQTILNAMYSVPNVFVITGDRHEFAAIEFAAPTQSSFAVTEFSTSPLSMFYIPIYHTLNMQSAETFTRKVVKEAPSVDAPIPAPESLPIPSDEATVVQSDGTPVSTKPSVQVPPPTSSESANEHNAEKPEIEFVIEEVPKERVIKYIPEGNYKWASIEVDTRNPERPTLNLEVVIDGKPSYQYEVVGVPVRLQGSTALGAFVTTNMKDILKKIGLQPAKWF</sequence>
<comment type="caution">
    <text evidence="3">The sequence shown here is derived from an EMBL/GenBank/DDBJ whole genome shotgun (WGS) entry which is preliminary data.</text>
</comment>
<dbReference type="InterPro" id="IPR029052">
    <property type="entry name" value="Metallo-depent_PP-like"/>
</dbReference>
<evidence type="ECO:0000259" key="2">
    <source>
        <dbReference type="Pfam" id="PF09423"/>
    </source>
</evidence>
<dbReference type="InterPro" id="IPR038607">
    <property type="entry name" value="PhoD-like_sf"/>
</dbReference>
<dbReference type="CDD" id="cd07389">
    <property type="entry name" value="MPP_PhoD"/>
    <property type="match status" value="1"/>
</dbReference>
<name>A0ABQ8VZB5_9AGAR</name>